<gene>
    <name evidence="1" type="primary">ddc_1</name>
    <name evidence="1" type="ORF">ERS008667_00416</name>
</gene>
<sequence>MYGNIHEGKHFIDQSENISDEICLEGFLNKGIAAHYYESRNNINARTKAIFIMADKLFSGILFSELSPDFYCVNLNQPLMSMDSVLDELQQLYVKGAVYFHHPKYVAHLNCPVVLPAVLAESIISAINSSFLIRRPHSST</sequence>
<name>A0A0T9NY93_9GAMM</name>
<protein>
    <submittedName>
        <fullName evidence="1">Putative decarboxylase</fullName>
        <ecNumber evidence="1">4.1.1.86</ecNumber>
    </submittedName>
</protein>
<dbReference type="GO" id="GO:0033983">
    <property type="term" value="F:diaminobutyrate decarboxylase activity"/>
    <property type="evidence" value="ECO:0007669"/>
    <property type="project" value="UniProtKB-EC"/>
</dbReference>
<proteinExistence type="predicted"/>
<dbReference type="EMBL" id="CQBK01000002">
    <property type="protein sequence ID" value="CNH35939.1"/>
    <property type="molecule type" value="Genomic_DNA"/>
</dbReference>
<evidence type="ECO:0000313" key="2">
    <source>
        <dbReference type="Proteomes" id="UP000038204"/>
    </source>
</evidence>
<dbReference type="AlphaFoldDB" id="A0A0T9NY93"/>
<dbReference type="Gene3D" id="1.20.1650.10">
    <property type="entry name" value="PLP-dependent transferases"/>
    <property type="match status" value="1"/>
</dbReference>
<organism evidence="1 2">
    <name type="scientific">Yersinia similis</name>
    <dbReference type="NCBI Taxonomy" id="367190"/>
    <lineage>
        <taxon>Bacteria</taxon>
        <taxon>Pseudomonadati</taxon>
        <taxon>Pseudomonadota</taxon>
        <taxon>Gammaproteobacteria</taxon>
        <taxon>Enterobacterales</taxon>
        <taxon>Yersiniaceae</taxon>
        <taxon>Yersinia</taxon>
    </lineage>
</organism>
<accession>A0A0T9NY93</accession>
<dbReference type="SUPFAM" id="SSF53383">
    <property type="entry name" value="PLP-dependent transferases"/>
    <property type="match status" value="1"/>
</dbReference>
<dbReference type="InterPro" id="IPR015424">
    <property type="entry name" value="PyrdxlP-dep_Trfase"/>
</dbReference>
<dbReference type="EC" id="4.1.1.86" evidence="1"/>
<evidence type="ECO:0000313" key="1">
    <source>
        <dbReference type="EMBL" id="CNH35939.1"/>
    </source>
</evidence>
<dbReference type="Proteomes" id="UP000038204">
    <property type="component" value="Unassembled WGS sequence"/>
</dbReference>
<reference evidence="1 2" key="1">
    <citation type="submission" date="2015-03" db="EMBL/GenBank/DDBJ databases">
        <authorList>
            <person name="Murphy D."/>
        </authorList>
    </citation>
    <scope>NUCLEOTIDE SEQUENCE [LARGE SCALE GENOMIC DNA]</scope>
    <source>
        <strain evidence="1 2">Y233</strain>
    </source>
</reference>
<keyword evidence="1" id="KW-0456">Lyase</keyword>